<dbReference type="PROSITE" id="PS52016">
    <property type="entry name" value="TONB_DEPENDENT_REC_3"/>
    <property type="match status" value="1"/>
</dbReference>
<dbReference type="Proteomes" id="UP000318055">
    <property type="component" value="Chromosome"/>
</dbReference>
<dbReference type="PANTHER" id="PTHR32552">
    <property type="entry name" value="FERRICHROME IRON RECEPTOR-RELATED"/>
    <property type="match status" value="1"/>
</dbReference>
<comment type="similarity">
    <text evidence="11 12">Belongs to the TonB-dependent receptor family.</text>
</comment>
<dbReference type="PANTHER" id="PTHR32552:SF81">
    <property type="entry name" value="TONB-DEPENDENT OUTER MEMBRANE RECEPTOR"/>
    <property type="match status" value="1"/>
</dbReference>
<evidence type="ECO:0000256" key="6">
    <source>
        <dbReference type="ARBA" id="ARBA00023004"/>
    </source>
</evidence>
<gene>
    <name evidence="16" type="ORF">FPZ54_09235</name>
</gene>
<dbReference type="AlphaFoldDB" id="A0A518RL66"/>
<evidence type="ECO:0000313" key="16">
    <source>
        <dbReference type="EMBL" id="QDX28196.1"/>
    </source>
</evidence>
<protein>
    <submittedName>
        <fullName evidence="16">TonB-dependent receptor</fullName>
    </submittedName>
</protein>
<dbReference type="InterPro" id="IPR012910">
    <property type="entry name" value="Plug_dom"/>
</dbReference>
<evidence type="ECO:0000256" key="8">
    <source>
        <dbReference type="ARBA" id="ARBA00023077"/>
    </source>
</evidence>
<evidence type="ECO:0000256" key="1">
    <source>
        <dbReference type="ARBA" id="ARBA00004571"/>
    </source>
</evidence>
<organism evidence="16 17">
    <name type="scientific">Sphingomonas suaedae</name>
    <dbReference type="NCBI Taxonomy" id="2599297"/>
    <lineage>
        <taxon>Bacteria</taxon>
        <taxon>Pseudomonadati</taxon>
        <taxon>Pseudomonadota</taxon>
        <taxon>Alphaproteobacteria</taxon>
        <taxon>Sphingomonadales</taxon>
        <taxon>Sphingomonadaceae</taxon>
        <taxon>Sphingomonas</taxon>
    </lineage>
</organism>
<evidence type="ECO:0000256" key="13">
    <source>
        <dbReference type="SAM" id="SignalP"/>
    </source>
</evidence>
<keyword evidence="6" id="KW-0408">Iron</keyword>
<evidence type="ECO:0000256" key="11">
    <source>
        <dbReference type="PROSITE-ProRule" id="PRU01360"/>
    </source>
</evidence>
<evidence type="ECO:0000259" key="15">
    <source>
        <dbReference type="Pfam" id="PF07715"/>
    </source>
</evidence>
<evidence type="ECO:0000256" key="2">
    <source>
        <dbReference type="ARBA" id="ARBA00022448"/>
    </source>
</evidence>
<feature type="chain" id="PRO_5022171862" evidence="13">
    <location>
        <begin position="23"/>
        <end position="785"/>
    </location>
</feature>
<proteinExistence type="inferred from homology"/>
<evidence type="ECO:0000256" key="5">
    <source>
        <dbReference type="ARBA" id="ARBA00022692"/>
    </source>
</evidence>
<dbReference type="GO" id="GO:0006826">
    <property type="term" value="P:iron ion transport"/>
    <property type="evidence" value="ECO:0007669"/>
    <property type="project" value="UniProtKB-KW"/>
</dbReference>
<keyword evidence="3 11" id="KW-1134">Transmembrane beta strand</keyword>
<keyword evidence="2 11" id="KW-0813">Transport</keyword>
<accession>A0A518RL66</accession>
<keyword evidence="5 11" id="KW-0812">Transmembrane</keyword>
<evidence type="ECO:0000256" key="10">
    <source>
        <dbReference type="ARBA" id="ARBA00023237"/>
    </source>
</evidence>
<evidence type="ECO:0000313" key="17">
    <source>
        <dbReference type="Proteomes" id="UP000318055"/>
    </source>
</evidence>
<dbReference type="Pfam" id="PF00593">
    <property type="entry name" value="TonB_dep_Rec_b-barrel"/>
    <property type="match status" value="1"/>
</dbReference>
<keyword evidence="9 11" id="KW-0472">Membrane</keyword>
<evidence type="ECO:0000256" key="4">
    <source>
        <dbReference type="ARBA" id="ARBA00022496"/>
    </source>
</evidence>
<dbReference type="SUPFAM" id="SSF56935">
    <property type="entry name" value="Porins"/>
    <property type="match status" value="1"/>
</dbReference>
<keyword evidence="7" id="KW-0406">Ion transport</keyword>
<dbReference type="InterPro" id="IPR000531">
    <property type="entry name" value="Beta-barrel_TonB"/>
</dbReference>
<evidence type="ECO:0000256" key="12">
    <source>
        <dbReference type="RuleBase" id="RU003357"/>
    </source>
</evidence>
<dbReference type="KEGG" id="ssua:FPZ54_09235"/>
<sequence>MFTFKSCLLMGTAALAVTPVMAQDRPSAPASDVEEIVVTAQNRAESVQDVPIAINVVSGEALQDAGVTDLRELDRVASGVQITQDQQNTYVAVRGIGTASNNETQDTSVTINIDGEYINRTTVLNAAVFDLERVEVLRGPQGTLYGRNATAGAVNFITRKPGDTFSVNGSASYGNYDQIILNAGVDLPISDGFAIRASGIYSNRGTGYTFHPNMAGLRAGNPLAGKPYQPNYADRSGTQDLKGGRLSVRFEPTTNLRIDAAVEYADSYALLENYAYVDLNAAGNAPTAGCASGGYVEVAPLQPGTQCIPLNTNFLANIDRSSYNGPTTGVGYQSMESLAVRGRIAYDLGDATVTYIGGYRHTDSIERPTLPPAYVFLDFGSKVETQSHELRLNGEAGNILYQVGAFYYREELNQEKGLHNPFIGPNGSYITYFRRSPVVSKSWSVFGQVDVPITAELTAQGGIRYTKGDREAVYENYNFVFNAGPNPLTTPAPVTLNLAQSEDNISWLAGLNYKPNASTMFYAKVSTGFKGGGFDAVGTYGPEKNTAYETGMKLDFGERKQHRFNLAGFYYDYAGLQNAVLLDNTKGGQIFNAGKATIWGVEAEWDIELNQWNRFYGSFNYLNAKFDDLAAAYAVICVPASGCVAPNDASVGDLDPVTPGVQAPNLAGNTPPMSPEVVISVGYDHIFSLGSAGTITASAFSRFKSKYFLTIFNERDLTQKAFTQTDLSLTYRPENRKFSVAGFVQNLENERPMVFGAFVAAGPDRVLNAGFSRPRTYGVRVGFDF</sequence>
<evidence type="ECO:0000256" key="3">
    <source>
        <dbReference type="ARBA" id="ARBA00022452"/>
    </source>
</evidence>
<evidence type="ECO:0000256" key="9">
    <source>
        <dbReference type="ARBA" id="ARBA00023136"/>
    </source>
</evidence>
<comment type="subcellular location">
    <subcellularLocation>
        <location evidence="1 11">Cell outer membrane</location>
        <topology evidence="1 11">Multi-pass membrane protein</topology>
    </subcellularLocation>
</comment>
<dbReference type="InterPro" id="IPR039426">
    <property type="entry name" value="TonB-dep_rcpt-like"/>
</dbReference>
<feature type="domain" description="TonB-dependent receptor plug" evidence="15">
    <location>
        <begin position="47"/>
        <end position="153"/>
    </location>
</feature>
<keyword evidence="17" id="KW-1185">Reference proteome</keyword>
<evidence type="ECO:0000256" key="7">
    <source>
        <dbReference type="ARBA" id="ARBA00023065"/>
    </source>
</evidence>
<evidence type="ECO:0000259" key="14">
    <source>
        <dbReference type="Pfam" id="PF00593"/>
    </source>
</evidence>
<dbReference type="Pfam" id="PF07715">
    <property type="entry name" value="Plug"/>
    <property type="match status" value="1"/>
</dbReference>
<name>A0A518RL66_9SPHN</name>
<keyword evidence="13" id="KW-0732">Signal</keyword>
<dbReference type="GO" id="GO:0009279">
    <property type="term" value="C:cell outer membrane"/>
    <property type="evidence" value="ECO:0007669"/>
    <property type="project" value="UniProtKB-SubCell"/>
</dbReference>
<dbReference type="InterPro" id="IPR036942">
    <property type="entry name" value="Beta-barrel_TonB_sf"/>
</dbReference>
<keyword evidence="4" id="KW-0410">Iron transport</keyword>
<feature type="signal peptide" evidence="13">
    <location>
        <begin position="1"/>
        <end position="22"/>
    </location>
</feature>
<feature type="domain" description="TonB-dependent receptor-like beta-barrel" evidence="14">
    <location>
        <begin position="317"/>
        <end position="747"/>
    </location>
</feature>
<reference evidence="16 17" key="1">
    <citation type="submission" date="2019-07" db="EMBL/GenBank/DDBJ databases">
        <title>Sphingomonas alkalisoli sp. nov., isolated from rhizosphere soil of Suaedae salsa.</title>
        <authorList>
            <person name="Zhang H."/>
            <person name="Xu L."/>
            <person name="Zhang J.-X."/>
            <person name="Sun J.-Q."/>
        </authorList>
    </citation>
    <scope>NUCLEOTIDE SEQUENCE [LARGE SCALE GENOMIC DNA]</scope>
    <source>
        <strain evidence="16 17">XS-10</strain>
    </source>
</reference>
<keyword evidence="16" id="KW-0675">Receptor</keyword>
<keyword evidence="8 12" id="KW-0798">TonB box</keyword>
<dbReference type="EMBL" id="CP042239">
    <property type="protein sequence ID" value="QDX28196.1"/>
    <property type="molecule type" value="Genomic_DNA"/>
</dbReference>
<keyword evidence="10 11" id="KW-0998">Cell outer membrane</keyword>
<dbReference type="Gene3D" id="2.40.170.20">
    <property type="entry name" value="TonB-dependent receptor, beta-barrel domain"/>
    <property type="match status" value="1"/>
</dbReference>
<dbReference type="OrthoDB" id="7614057at2"/>